<accession>A0AAV4WRC2</accession>
<protein>
    <submittedName>
        <fullName evidence="2">Uncharacterized protein</fullName>
    </submittedName>
</protein>
<evidence type="ECO:0000313" key="3">
    <source>
        <dbReference type="Proteomes" id="UP001054945"/>
    </source>
</evidence>
<keyword evidence="3" id="KW-1185">Reference proteome</keyword>
<reference evidence="2 3" key="1">
    <citation type="submission" date="2021-06" db="EMBL/GenBank/DDBJ databases">
        <title>Caerostris extrusa draft genome.</title>
        <authorList>
            <person name="Kono N."/>
            <person name="Arakawa K."/>
        </authorList>
    </citation>
    <scope>NUCLEOTIDE SEQUENCE [LARGE SCALE GENOMIC DNA]</scope>
</reference>
<feature type="compositionally biased region" description="Polar residues" evidence="1">
    <location>
        <begin position="47"/>
        <end position="60"/>
    </location>
</feature>
<evidence type="ECO:0000313" key="2">
    <source>
        <dbReference type="EMBL" id="GIY84078.1"/>
    </source>
</evidence>
<dbReference type="Proteomes" id="UP001054945">
    <property type="component" value="Unassembled WGS sequence"/>
</dbReference>
<name>A0AAV4WRC2_CAEEX</name>
<dbReference type="AlphaFoldDB" id="A0AAV4WRC2"/>
<comment type="caution">
    <text evidence="2">The sequence shown here is derived from an EMBL/GenBank/DDBJ whole genome shotgun (WGS) entry which is preliminary data.</text>
</comment>
<gene>
    <name evidence="2" type="ORF">CEXT_681041</name>
</gene>
<organism evidence="2 3">
    <name type="scientific">Caerostris extrusa</name>
    <name type="common">Bark spider</name>
    <name type="synonym">Caerostris bankana</name>
    <dbReference type="NCBI Taxonomy" id="172846"/>
    <lineage>
        <taxon>Eukaryota</taxon>
        <taxon>Metazoa</taxon>
        <taxon>Ecdysozoa</taxon>
        <taxon>Arthropoda</taxon>
        <taxon>Chelicerata</taxon>
        <taxon>Arachnida</taxon>
        <taxon>Araneae</taxon>
        <taxon>Araneomorphae</taxon>
        <taxon>Entelegynae</taxon>
        <taxon>Araneoidea</taxon>
        <taxon>Araneidae</taxon>
        <taxon>Caerostris</taxon>
    </lineage>
</organism>
<feature type="region of interest" description="Disordered" evidence="1">
    <location>
        <begin position="47"/>
        <end position="95"/>
    </location>
</feature>
<sequence length="95" mass="11033">MMYAYPHYAINAFQKPFGFFETLVTYCCIQNIQDKIHFQTSQNGIPTLGINSSNHPSRSTLHPLPTQGRVDRDSWQQFTHRRPPPKVPILPHTRI</sequence>
<dbReference type="EMBL" id="BPLR01016466">
    <property type="protein sequence ID" value="GIY84078.1"/>
    <property type="molecule type" value="Genomic_DNA"/>
</dbReference>
<proteinExistence type="predicted"/>
<evidence type="ECO:0000256" key="1">
    <source>
        <dbReference type="SAM" id="MobiDB-lite"/>
    </source>
</evidence>